<reference evidence="3 4" key="1">
    <citation type="journal article" date="2018" name="Proc. Natl. Acad. Sci. U.S.A.">
        <title>Draft genome sequence of Camellia sinensis var. sinensis provides insights into the evolution of the tea genome and tea quality.</title>
        <authorList>
            <person name="Wei C."/>
            <person name="Yang H."/>
            <person name="Wang S."/>
            <person name="Zhao J."/>
            <person name="Liu C."/>
            <person name="Gao L."/>
            <person name="Xia E."/>
            <person name="Lu Y."/>
            <person name="Tai Y."/>
            <person name="She G."/>
            <person name="Sun J."/>
            <person name="Cao H."/>
            <person name="Tong W."/>
            <person name="Gao Q."/>
            <person name="Li Y."/>
            <person name="Deng W."/>
            <person name="Jiang X."/>
            <person name="Wang W."/>
            <person name="Chen Q."/>
            <person name="Zhang S."/>
            <person name="Li H."/>
            <person name="Wu J."/>
            <person name="Wang P."/>
            <person name="Li P."/>
            <person name="Shi C."/>
            <person name="Zheng F."/>
            <person name="Jian J."/>
            <person name="Huang B."/>
            <person name="Shan D."/>
            <person name="Shi M."/>
            <person name="Fang C."/>
            <person name="Yue Y."/>
            <person name="Li F."/>
            <person name="Li D."/>
            <person name="Wei S."/>
            <person name="Han B."/>
            <person name="Jiang C."/>
            <person name="Yin Y."/>
            <person name="Xia T."/>
            <person name="Zhang Z."/>
            <person name="Bennetzen J.L."/>
            <person name="Zhao S."/>
            <person name="Wan X."/>
        </authorList>
    </citation>
    <scope>NUCLEOTIDE SEQUENCE [LARGE SCALE GENOMIC DNA]</scope>
    <source>
        <strain evidence="4">cv. Shuchazao</strain>
        <tissue evidence="3">Leaf</tissue>
    </source>
</reference>
<keyword evidence="4" id="KW-1185">Reference proteome</keyword>
<dbReference type="InterPro" id="IPR046349">
    <property type="entry name" value="C1-like_sf"/>
</dbReference>
<evidence type="ECO:0000313" key="3">
    <source>
        <dbReference type="EMBL" id="THG22886.1"/>
    </source>
</evidence>
<dbReference type="EMBL" id="SDRB02000629">
    <property type="protein sequence ID" value="THG22886.1"/>
    <property type="molecule type" value="Genomic_DNA"/>
</dbReference>
<feature type="domain" description="DC1" evidence="2">
    <location>
        <begin position="6"/>
        <end position="51"/>
    </location>
</feature>
<dbReference type="PANTHER" id="PTHR46288">
    <property type="entry name" value="PHORBOL-ESTER/DAG-TYPE DOMAIN-CONTAINING PROTEIN"/>
    <property type="match status" value="1"/>
</dbReference>
<dbReference type="Proteomes" id="UP000306102">
    <property type="component" value="Unassembled WGS sequence"/>
</dbReference>
<keyword evidence="1" id="KW-0677">Repeat</keyword>
<comment type="caution">
    <text evidence="3">The sequence shown here is derived from an EMBL/GenBank/DDBJ whole genome shotgun (WGS) entry which is preliminary data.</text>
</comment>
<dbReference type="Pfam" id="PF03107">
    <property type="entry name" value="C1_2"/>
    <property type="match status" value="3"/>
</dbReference>
<feature type="domain" description="DC1" evidence="2">
    <location>
        <begin position="61"/>
        <end position="109"/>
    </location>
</feature>
<protein>
    <recommendedName>
        <fullName evidence="2">DC1 domain-containing protein</fullName>
    </recommendedName>
</protein>
<dbReference type="STRING" id="542762.A0A4S4F1Y1"/>
<evidence type="ECO:0000256" key="1">
    <source>
        <dbReference type="ARBA" id="ARBA00022737"/>
    </source>
</evidence>
<name>A0A4S4F1Y1_CAMSN</name>
<evidence type="ECO:0000313" key="4">
    <source>
        <dbReference type="Proteomes" id="UP000306102"/>
    </source>
</evidence>
<gene>
    <name evidence="3" type="ORF">TEA_022711</name>
</gene>
<dbReference type="AlphaFoldDB" id="A0A4S4F1Y1"/>
<accession>A0A4S4F1Y1</accession>
<evidence type="ECO:0000259" key="2">
    <source>
        <dbReference type="Pfam" id="PF03107"/>
    </source>
</evidence>
<sequence length="247" mass="27638">MEYKHFSHHHNLNLYQVHQGQTFHCSGCETSCTSDSIYACWQCNFFLHDHCGNANRFIKHPSHPSHPLILLPSPTYCSGTFLCNACGAAGKSFSYCCATCEVDLHLHCAFLPPKVNHKSHPHELRLVHTIPEKEAFCDHDCKVCNNVLQSKQWGYCCVKCDDFHVHTFCATNEVKPGLYLDDDDDAGLDSGPVEATQLGLFQSGCEDQLEVQLSEEAVVELFKIQLQMQMAEQLAEILASPNHSSPA</sequence>
<proteinExistence type="predicted"/>
<dbReference type="PANTHER" id="PTHR46288:SF68">
    <property type="entry name" value="DC1 DOMAIN-CONTAINING PROTEIN"/>
    <property type="match status" value="1"/>
</dbReference>
<organism evidence="3 4">
    <name type="scientific">Camellia sinensis var. sinensis</name>
    <name type="common">China tea</name>
    <dbReference type="NCBI Taxonomy" id="542762"/>
    <lineage>
        <taxon>Eukaryota</taxon>
        <taxon>Viridiplantae</taxon>
        <taxon>Streptophyta</taxon>
        <taxon>Embryophyta</taxon>
        <taxon>Tracheophyta</taxon>
        <taxon>Spermatophyta</taxon>
        <taxon>Magnoliopsida</taxon>
        <taxon>eudicotyledons</taxon>
        <taxon>Gunneridae</taxon>
        <taxon>Pentapetalae</taxon>
        <taxon>asterids</taxon>
        <taxon>Ericales</taxon>
        <taxon>Theaceae</taxon>
        <taxon>Camellia</taxon>
    </lineage>
</organism>
<dbReference type="InterPro" id="IPR004146">
    <property type="entry name" value="DC1"/>
</dbReference>
<feature type="domain" description="DC1" evidence="2">
    <location>
        <begin position="118"/>
        <end position="170"/>
    </location>
</feature>
<dbReference type="SUPFAM" id="SSF57889">
    <property type="entry name" value="Cysteine-rich domain"/>
    <property type="match status" value="1"/>
</dbReference>